<proteinExistence type="predicted"/>
<reference evidence="1" key="2">
    <citation type="journal article" date="2022" name="New Phytol.">
        <title>Evolutionary transition to the ectomycorrhizal habit in the genomes of a hyperdiverse lineage of mushroom-forming fungi.</title>
        <authorList>
            <person name="Looney B."/>
            <person name="Miyauchi S."/>
            <person name="Morin E."/>
            <person name="Drula E."/>
            <person name="Courty P.E."/>
            <person name="Kohler A."/>
            <person name="Kuo A."/>
            <person name="LaButti K."/>
            <person name="Pangilinan J."/>
            <person name="Lipzen A."/>
            <person name="Riley R."/>
            <person name="Andreopoulos W."/>
            <person name="He G."/>
            <person name="Johnson J."/>
            <person name="Nolan M."/>
            <person name="Tritt A."/>
            <person name="Barry K.W."/>
            <person name="Grigoriev I.V."/>
            <person name="Nagy L.G."/>
            <person name="Hibbett D."/>
            <person name="Henrissat B."/>
            <person name="Matheny P.B."/>
            <person name="Labbe J."/>
            <person name="Martin F.M."/>
        </authorList>
    </citation>
    <scope>NUCLEOTIDE SEQUENCE</scope>
    <source>
        <strain evidence="1">EC-137</strain>
    </source>
</reference>
<sequence length="269" mass="29679">MRGPSGSAKGTPLMCGQRYPRGTLPKGKSRRRAARHKLPRLHGSSRTSRRHDFACVLPPPCPYWPPASTLPKINDTSRIREVPFAWRARHLLKDPQETPRPLPQSTAVDLRQGSTLRTSASINCQVCGPLFLVGFALTAVAPDLLIRPARRTPASLAAHPAPSLAVPGVRLDTSLARRLVTRPARRLVVPLGVPGIRRMPISLAICLGRRFGRTTVRLARRHLAIPILLGHRPSRSLGRRPPRLLLWAYDRTSRLRAVLSSPILPTSIP</sequence>
<gene>
    <name evidence="1" type="ORF">K488DRAFT_92727</name>
</gene>
<organism evidence="1 2">
    <name type="scientific">Vararia minispora EC-137</name>
    <dbReference type="NCBI Taxonomy" id="1314806"/>
    <lineage>
        <taxon>Eukaryota</taxon>
        <taxon>Fungi</taxon>
        <taxon>Dikarya</taxon>
        <taxon>Basidiomycota</taxon>
        <taxon>Agaricomycotina</taxon>
        <taxon>Agaricomycetes</taxon>
        <taxon>Russulales</taxon>
        <taxon>Lachnocladiaceae</taxon>
        <taxon>Vararia</taxon>
    </lineage>
</organism>
<evidence type="ECO:0000313" key="1">
    <source>
        <dbReference type="EMBL" id="KAI0026371.1"/>
    </source>
</evidence>
<dbReference type="Proteomes" id="UP000814128">
    <property type="component" value="Unassembled WGS sequence"/>
</dbReference>
<keyword evidence="2" id="KW-1185">Reference proteome</keyword>
<comment type="caution">
    <text evidence="1">The sequence shown here is derived from an EMBL/GenBank/DDBJ whole genome shotgun (WGS) entry which is preliminary data.</text>
</comment>
<protein>
    <submittedName>
        <fullName evidence="1">Uncharacterized protein</fullName>
    </submittedName>
</protein>
<accession>A0ACB8Q3R4</accession>
<reference evidence="1" key="1">
    <citation type="submission" date="2021-02" db="EMBL/GenBank/DDBJ databases">
        <authorList>
            <consortium name="DOE Joint Genome Institute"/>
            <person name="Ahrendt S."/>
            <person name="Looney B.P."/>
            <person name="Miyauchi S."/>
            <person name="Morin E."/>
            <person name="Drula E."/>
            <person name="Courty P.E."/>
            <person name="Chicoki N."/>
            <person name="Fauchery L."/>
            <person name="Kohler A."/>
            <person name="Kuo A."/>
            <person name="Labutti K."/>
            <person name="Pangilinan J."/>
            <person name="Lipzen A."/>
            <person name="Riley R."/>
            <person name="Andreopoulos W."/>
            <person name="He G."/>
            <person name="Johnson J."/>
            <person name="Barry K.W."/>
            <person name="Grigoriev I.V."/>
            <person name="Nagy L."/>
            <person name="Hibbett D."/>
            <person name="Henrissat B."/>
            <person name="Matheny P.B."/>
            <person name="Labbe J."/>
            <person name="Martin F."/>
        </authorList>
    </citation>
    <scope>NUCLEOTIDE SEQUENCE</scope>
    <source>
        <strain evidence="1">EC-137</strain>
    </source>
</reference>
<name>A0ACB8Q3R4_9AGAM</name>
<dbReference type="EMBL" id="MU274703">
    <property type="protein sequence ID" value="KAI0026371.1"/>
    <property type="molecule type" value="Genomic_DNA"/>
</dbReference>
<evidence type="ECO:0000313" key="2">
    <source>
        <dbReference type="Proteomes" id="UP000814128"/>
    </source>
</evidence>